<gene>
    <name evidence="2" type="ORF">PCON_01559</name>
</gene>
<evidence type="ECO:0000313" key="2">
    <source>
        <dbReference type="EMBL" id="CCX15284.1"/>
    </source>
</evidence>
<feature type="compositionally biased region" description="Polar residues" evidence="1">
    <location>
        <begin position="266"/>
        <end position="288"/>
    </location>
</feature>
<protein>
    <submittedName>
        <fullName evidence="2">Uncharacterized protein</fullName>
    </submittedName>
</protein>
<feature type="region of interest" description="Disordered" evidence="1">
    <location>
        <begin position="1"/>
        <end position="46"/>
    </location>
</feature>
<feature type="region of interest" description="Disordered" evidence="1">
    <location>
        <begin position="505"/>
        <end position="552"/>
    </location>
</feature>
<organism evidence="2 3">
    <name type="scientific">Pyronema omphalodes (strain CBS 100304)</name>
    <name type="common">Pyronema confluens</name>
    <dbReference type="NCBI Taxonomy" id="1076935"/>
    <lineage>
        <taxon>Eukaryota</taxon>
        <taxon>Fungi</taxon>
        <taxon>Dikarya</taxon>
        <taxon>Ascomycota</taxon>
        <taxon>Pezizomycotina</taxon>
        <taxon>Pezizomycetes</taxon>
        <taxon>Pezizales</taxon>
        <taxon>Pyronemataceae</taxon>
        <taxon>Pyronema</taxon>
    </lineage>
</organism>
<evidence type="ECO:0000256" key="1">
    <source>
        <dbReference type="SAM" id="MobiDB-lite"/>
    </source>
</evidence>
<dbReference type="AlphaFoldDB" id="U4LMJ4"/>
<feature type="compositionally biased region" description="Polar residues" evidence="1">
    <location>
        <begin position="229"/>
        <end position="243"/>
    </location>
</feature>
<feature type="compositionally biased region" description="Polar residues" evidence="1">
    <location>
        <begin position="35"/>
        <end position="46"/>
    </location>
</feature>
<proteinExistence type="predicted"/>
<evidence type="ECO:0000313" key="3">
    <source>
        <dbReference type="Proteomes" id="UP000018144"/>
    </source>
</evidence>
<dbReference type="EMBL" id="HF936161">
    <property type="protein sequence ID" value="CCX15284.1"/>
    <property type="molecule type" value="Genomic_DNA"/>
</dbReference>
<feature type="compositionally biased region" description="Low complexity" evidence="1">
    <location>
        <begin position="22"/>
        <end position="34"/>
    </location>
</feature>
<dbReference type="Proteomes" id="UP000018144">
    <property type="component" value="Unassembled WGS sequence"/>
</dbReference>
<dbReference type="OrthoDB" id="5334088at2759"/>
<feature type="compositionally biased region" description="Low complexity" evidence="1">
    <location>
        <begin position="464"/>
        <end position="475"/>
    </location>
</feature>
<reference evidence="2 3" key="1">
    <citation type="journal article" date="2013" name="PLoS Genet.">
        <title>The genome and development-dependent transcriptomes of Pyronema confluens: a window into fungal evolution.</title>
        <authorList>
            <person name="Traeger S."/>
            <person name="Altegoer F."/>
            <person name="Freitag M."/>
            <person name="Gabaldon T."/>
            <person name="Kempken F."/>
            <person name="Kumar A."/>
            <person name="Marcet-Houben M."/>
            <person name="Poggeler S."/>
            <person name="Stajich J.E."/>
            <person name="Nowrousian M."/>
        </authorList>
    </citation>
    <scope>NUCLEOTIDE SEQUENCE [LARGE SCALE GENOMIC DNA]</scope>
    <source>
        <strain evidence="3">CBS 100304</strain>
        <tissue evidence="2">Vegetative mycelium</tissue>
    </source>
</reference>
<name>U4LMJ4_PYROM</name>
<accession>U4LMJ4</accession>
<feature type="region of interest" description="Disordered" evidence="1">
    <location>
        <begin position="225"/>
        <end position="288"/>
    </location>
</feature>
<sequence>MQRSFLSHPARDSSYSSAQTPSMSHGLSFSPSSSHNNTGKQQADGSVIELSSSGRHSPIDSGKNSQDQGCCVIYTFEKEQLQELIKTHTSGGSDAAIALTKLLKRFGVQLVAIGIPSFNPVSKQVESELTLCSSDEKTLNAAMLKLSELGLPFKKSINNWYSGGRLPSVVSKEEDKAKEQYAPQNFFRAMNNHQMESSGGMNSRMGQSFMDDDNDVFNDKRNRAHMNQRIPSNTSSMATSGTDASRDSDLIGSIISTGYHYDSKGKSPQQEQSTKNTPMSPSKSQRIASQTLSIPMNSFEARHDEISPIETTMSSDSWPKNDIYRVPQRRLSDVSHLPKLQVGIPDDAATKNEAEYVTTPYPSSELMDPYKQLEAGLYHPSLAYAFSQMVTLPKSSQAPWGGYIGESELSKSITVAQHGVAMNMGESSLYPPGYQRSRASTYQTTISSISAVSQQTQMEPPVNPNQGSNPNNSGGYVPTNNPPPTRQQDPQDYLSNPAYRFQQAARSHNVRVQHPSAINKQENVHPRVPQPNYGGYGHYSGQSRPGYQPSMAPRPTAMHMRPDQPVQQSYFSDIYMGTGTTDGFSAYTLRPIPLTGPRFIR</sequence>
<keyword evidence="3" id="KW-1185">Reference proteome</keyword>
<feature type="region of interest" description="Disordered" evidence="1">
    <location>
        <begin position="450"/>
        <end position="493"/>
    </location>
</feature>